<keyword evidence="3" id="KW-1185">Reference proteome</keyword>
<dbReference type="Proteomes" id="UP000275408">
    <property type="component" value="Unassembled WGS sequence"/>
</dbReference>
<dbReference type="InterPro" id="IPR004183">
    <property type="entry name" value="Xdiol_dOase_suB"/>
</dbReference>
<dbReference type="OMA" id="DAQGICC"/>
<organism evidence="2 3">
    <name type="scientific">Pocillopora damicornis</name>
    <name type="common">Cauliflower coral</name>
    <name type="synonym">Millepora damicornis</name>
    <dbReference type="NCBI Taxonomy" id="46731"/>
    <lineage>
        <taxon>Eukaryota</taxon>
        <taxon>Metazoa</taxon>
        <taxon>Cnidaria</taxon>
        <taxon>Anthozoa</taxon>
        <taxon>Hexacorallia</taxon>
        <taxon>Scleractinia</taxon>
        <taxon>Astrocoeniina</taxon>
        <taxon>Pocilloporidae</taxon>
        <taxon>Pocillopora</taxon>
    </lineage>
</organism>
<evidence type="ECO:0000313" key="3">
    <source>
        <dbReference type="Proteomes" id="UP000275408"/>
    </source>
</evidence>
<dbReference type="AlphaFoldDB" id="A0A3M6UUY9"/>
<dbReference type="Gene3D" id="3.40.830.10">
    <property type="entry name" value="LigB-like"/>
    <property type="match status" value="1"/>
</dbReference>
<evidence type="ECO:0000313" key="2">
    <source>
        <dbReference type="EMBL" id="RMX57374.1"/>
    </source>
</evidence>
<feature type="domain" description="Extradiol ring-cleavage dioxygenase class III enzyme subunit B" evidence="1">
    <location>
        <begin position="34"/>
        <end position="203"/>
    </location>
</feature>
<reference evidence="2 3" key="1">
    <citation type="journal article" date="2018" name="Sci. Rep.">
        <title>Comparative analysis of the Pocillopora damicornis genome highlights role of immune system in coral evolution.</title>
        <authorList>
            <person name="Cunning R."/>
            <person name="Bay R.A."/>
            <person name="Gillette P."/>
            <person name="Baker A.C."/>
            <person name="Traylor-Knowles N."/>
        </authorList>
    </citation>
    <scope>NUCLEOTIDE SEQUENCE [LARGE SCALE GENOMIC DNA]</scope>
    <source>
        <strain evidence="2">RSMAS</strain>
        <tissue evidence="2">Whole animal</tissue>
    </source>
</reference>
<dbReference type="GO" id="GO:0016702">
    <property type="term" value="F:oxidoreductase activity, acting on single donors with incorporation of molecular oxygen, incorporation of two atoms of oxygen"/>
    <property type="evidence" value="ECO:0007669"/>
    <property type="project" value="UniProtKB-ARBA"/>
</dbReference>
<comment type="caution">
    <text evidence="2">The sequence shown here is derived from an EMBL/GenBank/DDBJ whole genome shotgun (WGS) entry which is preliminary data.</text>
</comment>
<name>A0A3M6UUY9_POCDA</name>
<protein>
    <recommendedName>
        <fullName evidence="1">Extradiol ring-cleavage dioxygenase class III enzyme subunit B domain-containing protein</fullName>
    </recommendedName>
</protein>
<gene>
    <name evidence="2" type="ORF">pdam_00016010</name>
</gene>
<sequence length="326" mass="36040">MVLVGAAVLPHGTMIFDGDPHSESVACRKRNSTMPTGLIKQCSALYSSCERAADLLAKMNPDVVILVTPHGLSLSSGSLGIYLASVAQGNALWNDEWREVELNVPLDSQLAAQLLEFVQQRGIKADGVITFSMMEAPIRWAEVVPLWFINSKTDSDKVKYVIVATARNTEGLDVIGKAFHEFVSGLEQRVALVMSGDLAHTHETTCNIPLYLPDPGSNLKPSEIAVEFDRMWEMWARGIPYGDDVLKDTGQVDEVHPWVARQCSPWLDRILEDNPIAKACGRRSIPILQSILEKESEEGASVTSHFLGRWAPTYYGMMTVVFKINK</sequence>
<dbReference type="Pfam" id="PF02900">
    <property type="entry name" value="LigB"/>
    <property type="match status" value="1"/>
</dbReference>
<accession>A0A3M6UUY9</accession>
<dbReference type="EMBL" id="RCHS01000659">
    <property type="protein sequence ID" value="RMX57374.1"/>
    <property type="molecule type" value="Genomic_DNA"/>
</dbReference>
<dbReference type="SUPFAM" id="SSF53213">
    <property type="entry name" value="LigB-like"/>
    <property type="match status" value="1"/>
</dbReference>
<evidence type="ECO:0000259" key="1">
    <source>
        <dbReference type="Pfam" id="PF02900"/>
    </source>
</evidence>
<dbReference type="GO" id="GO:0008198">
    <property type="term" value="F:ferrous iron binding"/>
    <property type="evidence" value="ECO:0007669"/>
    <property type="project" value="InterPro"/>
</dbReference>
<proteinExistence type="predicted"/>
<dbReference type="OrthoDB" id="2132071at2759"/>